<dbReference type="RefSeq" id="WP_156850235.1">
    <property type="nucleotide sequence ID" value="NZ_CACRTP010000022.1"/>
</dbReference>
<evidence type="ECO:0000313" key="3">
    <source>
        <dbReference type="EMBL" id="VYU23632.1"/>
    </source>
</evidence>
<organism evidence="3">
    <name type="scientific">Finegoldia magna</name>
    <name type="common">Peptostreptococcus magnus</name>
    <dbReference type="NCBI Taxonomy" id="1260"/>
    <lineage>
        <taxon>Bacteria</taxon>
        <taxon>Bacillati</taxon>
        <taxon>Bacillota</taxon>
        <taxon>Tissierellia</taxon>
        <taxon>Tissierellales</taxon>
        <taxon>Peptoniphilaceae</taxon>
        <taxon>Finegoldia</taxon>
    </lineage>
</organism>
<dbReference type="AlphaFoldDB" id="A0A6N3D5R6"/>
<evidence type="ECO:0000256" key="1">
    <source>
        <dbReference type="SAM" id="MobiDB-lite"/>
    </source>
</evidence>
<gene>
    <name evidence="3" type="primary">pab_2</name>
    <name evidence="3" type="ORF">FMLFYP121_01673</name>
</gene>
<evidence type="ECO:0000256" key="2">
    <source>
        <dbReference type="SAM" id="SignalP"/>
    </source>
</evidence>
<protein>
    <submittedName>
        <fullName evidence="3">Peptostreptococcal albumin-binding protein</fullName>
    </submittedName>
</protein>
<reference evidence="3" key="1">
    <citation type="submission" date="2019-11" db="EMBL/GenBank/DDBJ databases">
        <authorList>
            <person name="Feng L."/>
        </authorList>
    </citation>
    <scope>NUCLEOTIDE SEQUENCE</scope>
    <source>
        <strain evidence="3">FmagnaLFYP121</strain>
    </source>
</reference>
<feature type="compositionally biased region" description="Basic and acidic residues" evidence="1">
    <location>
        <begin position="47"/>
        <end position="82"/>
    </location>
</feature>
<keyword evidence="2" id="KW-0732">Signal</keyword>
<feature type="region of interest" description="Disordered" evidence="1">
    <location>
        <begin position="24"/>
        <end position="82"/>
    </location>
</feature>
<accession>A0A6N3D5R6</accession>
<sequence length="82" mass="8514">MKINKKLLMAALAGAIVVGGGVNTYADEPVPAPEKKSQPAETILTPEEAKAKAEKDAAAKKAKEEAAAKELKQAKAKAEKDA</sequence>
<feature type="chain" id="PRO_5026821661" evidence="2">
    <location>
        <begin position="27"/>
        <end position="82"/>
    </location>
</feature>
<name>A0A6N3D5R6_FINMA</name>
<feature type="signal peptide" evidence="2">
    <location>
        <begin position="1"/>
        <end position="26"/>
    </location>
</feature>
<proteinExistence type="predicted"/>
<dbReference type="EMBL" id="CACRTP010000022">
    <property type="protein sequence ID" value="VYU23632.1"/>
    <property type="molecule type" value="Genomic_DNA"/>
</dbReference>